<reference evidence="2" key="1">
    <citation type="submission" date="2019-08" db="EMBL/GenBank/DDBJ databases">
        <authorList>
            <person name="Kucharzyk K."/>
            <person name="Murdoch R.W."/>
            <person name="Higgins S."/>
            <person name="Loffler F."/>
        </authorList>
    </citation>
    <scope>NUCLEOTIDE SEQUENCE</scope>
</reference>
<accession>A0A644ZEY2</accession>
<dbReference type="EMBL" id="VSSQ01008434">
    <property type="protein sequence ID" value="MPM38858.1"/>
    <property type="molecule type" value="Genomic_DNA"/>
</dbReference>
<evidence type="ECO:0000256" key="1">
    <source>
        <dbReference type="SAM" id="MobiDB-lite"/>
    </source>
</evidence>
<comment type="caution">
    <text evidence="2">The sequence shown here is derived from an EMBL/GenBank/DDBJ whole genome shotgun (WGS) entry which is preliminary data.</text>
</comment>
<protein>
    <submittedName>
        <fullName evidence="2">Uncharacterized protein</fullName>
    </submittedName>
</protein>
<sequence>MDGIGTAFLGGLQYRLLIQIALQRGAFADADGRVGLFQIGQFGICRGMHGNRFHAELVRSANHARCHGSTVCHQNAPDGTNAERSVHQRGLQGR</sequence>
<gene>
    <name evidence="2" type="ORF">SDC9_85488</name>
</gene>
<feature type="region of interest" description="Disordered" evidence="1">
    <location>
        <begin position="70"/>
        <end position="94"/>
    </location>
</feature>
<proteinExistence type="predicted"/>
<dbReference type="AlphaFoldDB" id="A0A644ZEY2"/>
<evidence type="ECO:0000313" key="2">
    <source>
        <dbReference type="EMBL" id="MPM38858.1"/>
    </source>
</evidence>
<name>A0A644ZEY2_9ZZZZ</name>
<organism evidence="2">
    <name type="scientific">bioreactor metagenome</name>
    <dbReference type="NCBI Taxonomy" id="1076179"/>
    <lineage>
        <taxon>unclassified sequences</taxon>
        <taxon>metagenomes</taxon>
        <taxon>ecological metagenomes</taxon>
    </lineage>
</organism>